<evidence type="ECO:0000313" key="2">
    <source>
        <dbReference type="Proteomes" id="UP000749311"/>
    </source>
</evidence>
<dbReference type="RefSeq" id="WP_167171093.1">
    <property type="nucleotide sequence ID" value="NZ_BAAAOO010000007.1"/>
</dbReference>
<keyword evidence="2" id="KW-1185">Reference proteome</keyword>
<organism evidence="1 2">
    <name type="scientific">Brooklawnia cerclae</name>
    <dbReference type="NCBI Taxonomy" id="349934"/>
    <lineage>
        <taxon>Bacteria</taxon>
        <taxon>Bacillati</taxon>
        <taxon>Actinomycetota</taxon>
        <taxon>Actinomycetes</taxon>
        <taxon>Propionibacteriales</taxon>
        <taxon>Propionibacteriaceae</taxon>
        <taxon>Brooklawnia</taxon>
    </lineage>
</organism>
<dbReference type="Proteomes" id="UP000749311">
    <property type="component" value="Unassembled WGS sequence"/>
</dbReference>
<gene>
    <name evidence="1" type="ORF">FB473_003206</name>
</gene>
<name>A0ABX0SNZ6_9ACTN</name>
<proteinExistence type="predicted"/>
<reference evidence="1 2" key="1">
    <citation type="submission" date="2020-02" db="EMBL/GenBank/DDBJ databases">
        <title>Sequencing the genomes of 1000 actinobacteria strains.</title>
        <authorList>
            <person name="Klenk H.-P."/>
        </authorList>
    </citation>
    <scope>NUCLEOTIDE SEQUENCE [LARGE SCALE GENOMIC DNA]</scope>
    <source>
        <strain evidence="1 2">DSM 19609</strain>
    </source>
</reference>
<sequence length="121" mass="13463">MSAKQTFALCIDCWEFHYGIPNSNGVYSRDSGSSNHWDHAVHVFGAPDEYTSSLETPIRAVLMDLQREVPISSGRMEMFSLACALSAIQPNNGRQAAGTDVPLGAVELVSEKRRKQRKEHR</sequence>
<accession>A0ABX0SNZ6</accession>
<protein>
    <submittedName>
        <fullName evidence="1">Uncharacterized protein</fullName>
    </submittedName>
</protein>
<comment type="caution">
    <text evidence="1">The sequence shown here is derived from an EMBL/GenBank/DDBJ whole genome shotgun (WGS) entry which is preliminary data.</text>
</comment>
<dbReference type="EMBL" id="JAAMOZ010000003">
    <property type="protein sequence ID" value="NIH58511.1"/>
    <property type="molecule type" value="Genomic_DNA"/>
</dbReference>
<evidence type="ECO:0000313" key="1">
    <source>
        <dbReference type="EMBL" id="NIH58511.1"/>
    </source>
</evidence>